<feature type="domain" description="Formyl transferase N-terminal" evidence="1">
    <location>
        <begin position="82"/>
        <end position="162"/>
    </location>
</feature>
<dbReference type="Pfam" id="PF00551">
    <property type="entry name" value="Formyl_trans_N"/>
    <property type="match status" value="1"/>
</dbReference>
<organism evidence="3">
    <name type="scientific">hydrothermal vent metagenome</name>
    <dbReference type="NCBI Taxonomy" id="652676"/>
    <lineage>
        <taxon>unclassified sequences</taxon>
        <taxon>metagenomes</taxon>
        <taxon>ecological metagenomes</taxon>
    </lineage>
</organism>
<evidence type="ECO:0000259" key="1">
    <source>
        <dbReference type="Pfam" id="PF00551"/>
    </source>
</evidence>
<dbReference type="InterPro" id="IPR011034">
    <property type="entry name" value="Formyl_transferase-like_C_sf"/>
</dbReference>
<dbReference type="Pfam" id="PF02911">
    <property type="entry name" value="Formyl_trans_C"/>
    <property type="match status" value="1"/>
</dbReference>
<gene>
    <name evidence="3" type="ORF">MNBD_GAMMA08-2760</name>
</gene>
<keyword evidence="3" id="KW-0808">Transferase</keyword>
<accession>A0A3B0WTI2</accession>
<dbReference type="PANTHER" id="PTHR11138">
    <property type="entry name" value="METHIONYL-TRNA FORMYLTRANSFERASE"/>
    <property type="match status" value="1"/>
</dbReference>
<feature type="domain" description="Formyl transferase C-terminal" evidence="2">
    <location>
        <begin position="216"/>
        <end position="290"/>
    </location>
</feature>
<dbReference type="InterPro" id="IPR005793">
    <property type="entry name" value="Formyl_trans_C"/>
</dbReference>
<dbReference type="PANTHER" id="PTHR11138:SF5">
    <property type="entry name" value="METHIONYL-TRNA FORMYLTRANSFERASE, MITOCHONDRIAL"/>
    <property type="match status" value="1"/>
</dbReference>
<dbReference type="EMBL" id="UOFH01000029">
    <property type="protein sequence ID" value="VAW58721.1"/>
    <property type="molecule type" value="Genomic_DNA"/>
</dbReference>
<name>A0A3B0WTI2_9ZZZZ</name>
<evidence type="ECO:0000313" key="3">
    <source>
        <dbReference type="EMBL" id="VAW58721.1"/>
    </source>
</evidence>
<dbReference type="InterPro" id="IPR036477">
    <property type="entry name" value="Formyl_transf_N_sf"/>
</dbReference>
<dbReference type="InterPro" id="IPR002376">
    <property type="entry name" value="Formyl_transf_N"/>
</dbReference>
<reference evidence="3" key="1">
    <citation type="submission" date="2018-06" db="EMBL/GenBank/DDBJ databases">
        <authorList>
            <person name="Zhirakovskaya E."/>
        </authorList>
    </citation>
    <scope>NUCLEOTIDE SEQUENCE</scope>
</reference>
<dbReference type="EC" id="2.1.2.9" evidence="3"/>
<dbReference type="GO" id="GO:0004479">
    <property type="term" value="F:methionyl-tRNA formyltransferase activity"/>
    <property type="evidence" value="ECO:0007669"/>
    <property type="project" value="UniProtKB-EC"/>
</dbReference>
<proteinExistence type="predicted"/>
<protein>
    <submittedName>
        <fullName evidence="3">Methionyl-tRNA formyltransferase</fullName>
        <ecNumber evidence="3">2.1.2.9</ecNumber>
    </submittedName>
</protein>
<evidence type="ECO:0000259" key="2">
    <source>
        <dbReference type="Pfam" id="PF02911"/>
    </source>
</evidence>
<dbReference type="Gene3D" id="3.40.50.12230">
    <property type="match status" value="1"/>
</dbReference>
<dbReference type="AlphaFoldDB" id="A0A3B0WTI2"/>
<dbReference type="SUPFAM" id="SSF50486">
    <property type="entry name" value="FMT C-terminal domain-like"/>
    <property type="match status" value="1"/>
</dbReference>
<dbReference type="GO" id="GO:0005829">
    <property type="term" value="C:cytosol"/>
    <property type="evidence" value="ECO:0007669"/>
    <property type="project" value="TreeGrafter"/>
</dbReference>
<dbReference type="SUPFAM" id="SSF53328">
    <property type="entry name" value="Formyltransferase"/>
    <property type="match status" value="1"/>
</dbReference>
<sequence>MNILFIGSSGELSTQPLKRMIDSKYTLSAIACDRLQNNEAQSKNDIIDIPLYNLDSDSVSALAQYHNIPLIELSKDYEKDIPAFKALNLDLIIVSCYARKLPESILNIPKLGSVNLHPSMLPAYRGSTPLFWQYRAGEKNLSISLHKMTNEFDAGNIIAQKNFSKPDGISVFKAMSLIADVAGDLLLNSLKDFEQNKVNEIKQNNTLSSYQHLPVKKDYFISTQWSAQRIYNFIYAFTLPDVIFICVINDVTFKIVRALSFNNEQSLNQTYRIDNGQITLNCTPGIIQCQLAKDPL</sequence>